<evidence type="ECO:0000313" key="11">
    <source>
        <dbReference type="Proteomes" id="UP000245207"/>
    </source>
</evidence>
<dbReference type="Proteomes" id="UP000245207">
    <property type="component" value="Unassembled WGS sequence"/>
</dbReference>
<comment type="subcellular location">
    <subcellularLocation>
        <location evidence="1">Membrane</location>
        <topology evidence="1">Multi-pass membrane protein</topology>
    </subcellularLocation>
</comment>
<dbReference type="AlphaFoldDB" id="A0A2U1PEP5"/>
<feature type="transmembrane region" description="Helical" evidence="9">
    <location>
        <begin position="46"/>
        <end position="67"/>
    </location>
</feature>
<keyword evidence="8 9" id="KW-0472">Membrane</keyword>
<keyword evidence="11" id="KW-1185">Reference proteome</keyword>
<keyword evidence="7 9" id="KW-1133">Transmembrane helix</keyword>
<dbReference type="GO" id="GO:0015031">
    <property type="term" value="P:protein transport"/>
    <property type="evidence" value="ECO:0007669"/>
    <property type="project" value="UniProtKB-KW"/>
</dbReference>
<evidence type="ECO:0000256" key="9">
    <source>
        <dbReference type="SAM" id="Phobius"/>
    </source>
</evidence>
<accession>A0A2U1PEP5</accession>
<protein>
    <submittedName>
        <fullName evidence="10">Oligopeptide transporter, OPT superfamily</fullName>
    </submittedName>
</protein>
<evidence type="ECO:0000256" key="6">
    <source>
        <dbReference type="ARBA" id="ARBA00022927"/>
    </source>
</evidence>
<evidence type="ECO:0000256" key="7">
    <source>
        <dbReference type="ARBA" id="ARBA00022989"/>
    </source>
</evidence>
<keyword evidence="3" id="KW-0813">Transport</keyword>
<keyword evidence="4 9" id="KW-0812">Transmembrane</keyword>
<gene>
    <name evidence="10" type="ORF">CTI12_AA161220</name>
</gene>
<dbReference type="Pfam" id="PF03169">
    <property type="entry name" value="OPT"/>
    <property type="match status" value="1"/>
</dbReference>
<proteinExistence type="inferred from homology"/>
<dbReference type="InterPro" id="IPR004813">
    <property type="entry name" value="OPT"/>
</dbReference>
<keyword evidence="6" id="KW-0653">Protein transport</keyword>
<evidence type="ECO:0000256" key="2">
    <source>
        <dbReference type="ARBA" id="ARBA00005484"/>
    </source>
</evidence>
<dbReference type="GO" id="GO:0016020">
    <property type="term" value="C:membrane"/>
    <property type="evidence" value="ECO:0007669"/>
    <property type="project" value="UniProtKB-SubCell"/>
</dbReference>
<sequence length="106" mass="11632">MGSGGTSKNVRKSGAILQNELLLSNGNSCTKVVYKRFKGWWARHNYILSAGLDAGVAFMAILCYFALQIWDINGPKWWGIEIDDHCPLAICPTAPGIKVDGCPQVY</sequence>
<organism evidence="10 11">
    <name type="scientific">Artemisia annua</name>
    <name type="common">Sweet wormwood</name>
    <dbReference type="NCBI Taxonomy" id="35608"/>
    <lineage>
        <taxon>Eukaryota</taxon>
        <taxon>Viridiplantae</taxon>
        <taxon>Streptophyta</taxon>
        <taxon>Embryophyta</taxon>
        <taxon>Tracheophyta</taxon>
        <taxon>Spermatophyta</taxon>
        <taxon>Magnoliopsida</taxon>
        <taxon>eudicotyledons</taxon>
        <taxon>Gunneridae</taxon>
        <taxon>Pentapetalae</taxon>
        <taxon>asterids</taxon>
        <taxon>campanulids</taxon>
        <taxon>Asterales</taxon>
        <taxon>Asteraceae</taxon>
        <taxon>Asteroideae</taxon>
        <taxon>Anthemideae</taxon>
        <taxon>Artemisiinae</taxon>
        <taxon>Artemisia</taxon>
    </lineage>
</organism>
<reference evidence="10 11" key="1">
    <citation type="journal article" date="2018" name="Mol. Plant">
        <title>The genome of Artemisia annua provides insight into the evolution of Asteraceae family and artemisinin biosynthesis.</title>
        <authorList>
            <person name="Shen Q."/>
            <person name="Zhang L."/>
            <person name="Liao Z."/>
            <person name="Wang S."/>
            <person name="Yan T."/>
            <person name="Shi P."/>
            <person name="Liu M."/>
            <person name="Fu X."/>
            <person name="Pan Q."/>
            <person name="Wang Y."/>
            <person name="Lv Z."/>
            <person name="Lu X."/>
            <person name="Zhang F."/>
            <person name="Jiang W."/>
            <person name="Ma Y."/>
            <person name="Chen M."/>
            <person name="Hao X."/>
            <person name="Li L."/>
            <person name="Tang Y."/>
            <person name="Lv G."/>
            <person name="Zhou Y."/>
            <person name="Sun X."/>
            <person name="Brodelius P.E."/>
            <person name="Rose J.K.C."/>
            <person name="Tang K."/>
        </authorList>
    </citation>
    <scope>NUCLEOTIDE SEQUENCE [LARGE SCALE GENOMIC DNA]</scope>
    <source>
        <strain evidence="11">cv. Huhao1</strain>
        <tissue evidence="10">Leaf</tissue>
    </source>
</reference>
<dbReference type="OrthoDB" id="9986677at2759"/>
<dbReference type="EMBL" id="PKPP01001253">
    <property type="protein sequence ID" value="PWA84209.1"/>
    <property type="molecule type" value="Genomic_DNA"/>
</dbReference>
<name>A0A2U1PEP5_ARTAN</name>
<dbReference type="InterPro" id="IPR004648">
    <property type="entry name" value="Oligpept_transpt"/>
</dbReference>
<comment type="similarity">
    <text evidence="2">Belongs to the oligopeptide OPT transporter (TC 2.A.67.1) family.</text>
</comment>
<comment type="caution">
    <text evidence="10">The sequence shown here is derived from an EMBL/GenBank/DDBJ whole genome shotgun (WGS) entry which is preliminary data.</text>
</comment>
<evidence type="ECO:0000313" key="10">
    <source>
        <dbReference type="EMBL" id="PWA84209.1"/>
    </source>
</evidence>
<evidence type="ECO:0000256" key="4">
    <source>
        <dbReference type="ARBA" id="ARBA00022692"/>
    </source>
</evidence>
<evidence type="ECO:0000256" key="8">
    <source>
        <dbReference type="ARBA" id="ARBA00023136"/>
    </source>
</evidence>
<dbReference type="PANTHER" id="PTHR22601">
    <property type="entry name" value="ISP4 LIKE PROTEIN"/>
    <property type="match status" value="1"/>
</dbReference>
<dbReference type="GO" id="GO:0035673">
    <property type="term" value="F:oligopeptide transmembrane transporter activity"/>
    <property type="evidence" value="ECO:0007669"/>
    <property type="project" value="InterPro"/>
</dbReference>
<evidence type="ECO:0000256" key="3">
    <source>
        <dbReference type="ARBA" id="ARBA00022448"/>
    </source>
</evidence>
<evidence type="ECO:0000256" key="5">
    <source>
        <dbReference type="ARBA" id="ARBA00022856"/>
    </source>
</evidence>
<evidence type="ECO:0000256" key="1">
    <source>
        <dbReference type="ARBA" id="ARBA00004141"/>
    </source>
</evidence>
<keyword evidence="5" id="KW-0571">Peptide transport</keyword>